<dbReference type="EMBL" id="CP036271">
    <property type="protein sequence ID" value="QDT52529.1"/>
    <property type="molecule type" value="Genomic_DNA"/>
</dbReference>
<name>A0A517S8T7_9PLAN</name>
<dbReference type="AlphaFoldDB" id="A0A517S8T7"/>
<proteinExistence type="predicted"/>
<evidence type="ECO:0000256" key="1">
    <source>
        <dbReference type="SAM" id="MobiDB-lite"/>
    </source>
</evidence>
<organism evidence="2 3">
    <name type="scientific">Caulifigura coniformis</name>
    <dbReference type="NCBI Taxonomy" id="2527983"/>
    <lineage>
        <taxon>Bacteria</taxon>
        <taxon>Pseudomonadati</taxon>
        <taxon>Planctomycetota</taxon>
        <taxon>Planctomycetia</taxon>
        <taxon>Planctomycetales</taxon>
        <taxon>Planctomycetaceae</taxon>
        <taxon>Caulifigura</taxon>
    </lineage>
</organism>
<keyword evidence="3" id="KW-1185">Reference proteome</keyword>
<sequence>MGCARGASDAERAAGEEPRNTRKKRKRGGGGAEEERASLDRGWLGTTDQTDCTDRRQLGEGAVEEMDVPE</sequence>
<evidence type="ECO:0000313" key="2">
    <source>
        <dbReference type="EMBL" id="QDT52529.1"/>
    </source>
</evidence>
<dbReference type="Proteomes" id="UP000315700">
    <property type="component" value="Chromosome"/>
</dbReference>
<dbReference type="InParanoid" id="A0A517S8T7"/>
<feature type="compositionally biased region" description="Basic and acidic residues" evidence="1">
    <location>
        <begin position="8"/>
        <end position="20"/>
    </location>
</feature>
<reference evidence="2 3" key="1">
    <citation type="submission" date="2019-02" db="EMBL/GenBank/DDBJ databases">
        <title>Deep-cultivation of Planctomycetes and their phenomic and genomic characterization uncovers novel biology.</title>
        <authorList>
            <person name="Wiegand S."/>
            <person name="Jogler M."/>
            <person name="Boedeker C."/>
            <person name="Pinto D."/>
            <person name="Vollmers J."/>
            <person name="Rivas-Marin E."/>
            <person name="Kohn T."/>
            <person name="Peeters S.H."/>
            <person name="Heuer A."/>
            <person name="Rast P."/>
            <person name="Oberbeckmann S."/>
            <person name="Bunk B."/>
            <person name="Jeske O."/>
            <person name="Meyerdierks A."/>
            <person name="Storesund J.E."/>
            <person name="Kallscheuer N."/>
            <person name="Luecker S."/>
            <person name="Lage O.M."/>
            <person name="Pohl T."/>
            <person name="Merkel B.J."/>
            <person name="Hornburger P."/>
            <person name="Mueller R.-W."/>
            <person name="Bruemmer F."/>
            <person name="Labrenz M."/>
            <person name="Spormann A.M."/>
            <person name="Op den Camp H."/>
            <person name="Overmann J."/>
            <person name="Amann R."/>
            <person name="Jetten M.S.M."/>
            <person name="Mascher T."/>
            <person name="Medema M.H."/>
            <person name="Devos D.P."/>
            <person name="Kaster A.-K."/>
            <person name="Ovreas L."/>
            <person name="Rohde M."/>
            <person name="Galperin M.Y."/>
            <person name="Jogler C."/>
        </authorList>
    </citation>
    <scope>NUCLEOTIDE SEQUENCE [LARGE SCALE GENOMIC DNA]</scope>
    <source>
        <strain evidence="2 3">Pan44</strain>
    </source>
</reference>
<protein>
    <submittedName>
        <fullName evidence="2">Uncharacterized protein</fullName>
    </submittedName>
</protein>
<feature type="region of interest" description="Disordered" evidence="1">
    <location>
        <begin position="1"/>
        <end position="70"/>
    </location>
</feature>
<evidence type="ECO:0000313" key="3">
    <source>
        <dbReference type="Proteomes" id="UP000315700"/>
    </source>
</evidence>
<accession>A0A517S8T7</accession>
<gene>
    <name evidence="2" type="ORF">Pan44_05410</name>
</gene>
<dbReference type="KEGG" id="ccos:Pan44_05410"/>